<comment type="caution">
    <text evidence="2">The sequence shown here is derived from an EMBL/GenBank/DDBJ whole genome shotgun (WGS) entry which is preliminary data.</text>
</comment>
<gene>
    <name evidence="2" type="ORF">CRG98_015729</name>
</gene>
<sequence length="118" mass="13253">MNGEDEVGGGEESGGRVQQFPPLGATATAREGSRDSGKYHLDYTVLEMGVTKLGSVGIEGDFWFFLRDFEFFRREVSEFNRWKSRELRGRNRGFVPGSVAGSVGEKNRERAGGIRRRF</sequence>
<name>A0A2I0K700_PUNGR</name>
<keyword evidence="3" id="KW-1185">Reference proteome</keyword>
<protein>
    <submittedName>
        <fullName evidence="2">Uncharacterized protein</fullName>
    </submittedName>
</protein>
<evidence type="ECO:0000256" key="1">
    <source>
        <dbReference type="SAM" id="MobiDB-lite"/>
    </source>
</evidence>
<accession>A0A2I0K700</accession>
<feature type="region of interest" description="Disordered" evidence="1">
    <location>
        <begin position="1"/>
        <end position="35"/>
    </location>
</feature>
<feature type="region of interest" description="Disordered" evidence="1">
    <location>
        <begin position="98"/>
        <end position="118"/>
    </location>
</feature>
<dbReference type="EMBL" id="PGOL01000866">
    <property type="protein sequence ID" value="PKI63893.1"/>
    <property type="molecule type" value="Genomic_DNA"/>
</dbReference>
<organism evidence="2 3">
    <name type="scientific">Punica granatum</name>
    <name type="common">Pomegranate</name>
    <dbReference type="NCBI Taxonomy" id="22663"/>
    <lineage>
        <taxon>Eukaryota</taxon>
        <taxon>Viridiplantae</taxon>
        <taxon>Streptophyta</taxon>
        <taxon>Embryophyta</taxon>
        <taxon>Tracheophyta</taxon>
        <taxon>Spermatophyta</taxon>
        <taxon>Magnoliopsida</taxon>
        <taxon>eudicotyledons</taxon>
        <taxon>Gunneridae</taxon>
        <taxon>Pentapetalae</taxon>
        <taxon>rosids</taxon>
        <taxon>malvids</taxon>
        <taxon>Myrtales</taxon>
        <taxon>Lythraceae</taxon>
        <taxon>Punica</taxon>
    </lineage>
</organism>
<proteinExistence type="predicted"/>
<reference evidence="2 3" key="1">
    <citation type="submission" date="2017-11" db="EMBL/GenBank/DDBJ databases">
        <title>De-novo sequencing of pomegranate (Punica granatum L.) genome.</title>
        <authorList>
            <person name="Akparov Z."/>
            <person name="Amiraslanov A."/>
            <person name="Hajiyeva S."/>
            <person name="Abbasov M."/>
            <person name="Kaur K."/>
            <person name="Hamwieh A."/>
            <person name="Solovyev V."/>
            <person name="Salamov A."/>
            <person name="Braich B."/>
            <person name="Kosarev P."/>
            <person name="Mahmoud A."/>
            <person name="Hajiyev E."/>
            <person name="Babayeva S."/>
            <person name="Izzatullayeva V."/>
            <person name="Mammadov A."/>
            <person name="Mammadov A."/>
            <person name="Sharifova S."/>
            <person name="Ojaghi J."/>
            <person name="Eynullazada K."/>
            <person name="Bayramov B."/>
            <person name="Abdulazimova A."/>
            <person name="Shahmuradov I."/>
        </authorList>
    </citation>
    <scope>NUCLEOTIDE SEQUENCE [LARGE SCALE GENOMIC DNA]</scope>
    <source>
        <strain evidence="3">cv. AG2017</strain>
        <tissue evidence="2">Leaf</tissue>
    </source>
</reference>
<dbReference type="Proteomes" id="UP000233551">
    <property type="component" value="Unassembled WGS sequence"/>
</dbReference>
<evidence type="ECO:0000313" key="3">
    <source>
        <dbReference type="Proteomes" id="UP000233551"/>
    </source>
</evidence>
<dbReference type="AlphaFoldDB" id="A0A2I0K700"/>
<evidence type="ECO:0000313" key="2">
    <source>
        <dbReference type="EMBL" id="PKI63893.1"/>
    </source>
</evidence>